<reference evidence="2 3" key="1">
    <citation type="submission" date="2012-05" db="EMBL/GenBank/DDBJ databases">
        <title>Recombination and specialization in a pathogen metapopulation.</title>
        <authorList>
            <person name="Gardiner A."/>
            <person name="Kemen E."/>
            <person name="Schultz-Larsen T."/>
            <person name="MacLean D."/>
            <person name="Van Oosterhout C."/>
            <person name="Jones J.D.G."/>
        </authorList>
    </citation>
    <scope>NUCLEOTIDE SEQUENCE [LARGE SCALE GENOMIC DNA]</scope>
    <source>
        <strain evidence="2 3">Ac Nc2</strain>
    </source>
</reference>
<dbReference type="Proteomes" id="UP000053237">
    <property type="component" value="Unassembled WGS sequence"/>
</dbReference>
<feature type="compositionally biased region" description="Low complexity" evidence="1">
    <location>
        <begin position="71"/>
        <end position="81"/>
    </location>
</feature>
<protein>
    <submittedName>
        <fullName evidence="2">Uncharacterized protein</fullName>
    </submittedName>
</protein>
<evidence type="ECO:0000256" key="1">
    <source>
        <dbReference type="SAM" id="MobiDB-lite"/>
    </source>
</evidence>
<comment type="caution">
    <text evidence="2">The sequence shown here is derived from an EMBL/GenBank/DDBJ whole genome shotgun (WGS) entry which is preliminary data.</text>
</comment>
<proteinExistence type="predicted"/>
<name>A0A024FXT2_9STRA</name>
<evidence type="ECO:0000313" key="2">
    <source>
        <dbReference type="EMBL" id="CCI11459.1"/>
    </source>
</evidence>
<dbReference type="AlphaFoldDB" id="A0A024FXT2"/>
<organism evidence="2 3">
    <name type="scientific">Albugo candida</name>
    <dbReference type="NCBI Taxonomy" id="65357"/>
    <lineage>
        <taxon>Eukaryota</taxon>
        <taxon>Sar</taxon>
        <taxon>Stramenopiles</taxon>
        <taxon>Oomycota</taxon>
        <taxon>Peronosporomycetes</taxon>
        <taxon>Albuginales</taxon>
        <taxon>Albuginaceae</taxon>
        <taxon>Albugo</taxon>
    </lineage>
</organism>
<dbReference type="EMBL" id="CAIX01001056">
    <property type="protein sequence ID" value="CCI11459.1"/>
    <property type="molecule type" value="Genomic_DNA"/>
</dbReference>
<evidence type="ECO:0000313" key="3">
    <source>
        <dbReference type="Proteomes" id="UP000053237"/>
    </source>
</evidence>
<accession>A0A024FXT2</accession>
<sequence>MCTSCFSHFILVPSQLVTLRMQRVRQTATTNMVTPARNLTPSMMKSVGRVCGTSGCNRDVRVDTNTTACGSTNTSTNNDTNGASKHTTTRHGIDHSSHLDDKCNTNKFNWTNADRDPRFRDKCSTGYCNKTSISADACQPSDIGT</sequence>
<feature type="region of interest" description="Disordered" evidence="1">
    <location>
        <begin position="68"/>
        <end position="99"/>
    </location>
</feature>
<gene>
    <name evidence="2" type="ORF">BN9_129410</name>
</gene>
<dbReference type="InParanoid" id="A0A024FXT2"/>
<keyword evidence="3" id="KW-1185">Reference proteome</keyword>